<dbReference type="InterPro" id="IPR029063">
    <property type="entry name" value="SAM-dependent_MTases_sf"/>
</dbReference>
<evidence type="ECO:0000313" key="3">
    <source>
        <dbReference type="Proteomes" id="UP000242188"/>
    </source>
</evidence>
<dbReference type="InterPro" id="IPR053173">
    <property type="entry name" value="SAM-binding_MTase"/>
</dbReference>
<organism evidence="2 3">
    <name type="scientific">Mizuhopecten yessoensis</name>
    <name type="common">Japanese scallop</name>
    <name type="synonym">Patinopecten yessoensis</name>
    <dbReference type="NCBI Taxonomy" id="6573"/>
    <lineage>
        <taxon>Eukaryota</taxon>
        <taxon>Metazoa</taxon>
        <taxon>Spiralia</taxon>
        <taxon>Lophotrochozoa</taxon>
        <taxon>Mollusca</taxon>
        <taxon>Bivalvia</taxon>
        <taxon>Autobranchia</taxon>
        <taxon>Pteriomorphia</taxon>
        <taxon>Pectinida</taxon>
        <taxon>Pectinoidea</taxon>
        <taxon>Pectinidae</taxon>
        <taxon>Mizuhopecten</taxon>
    </lineage>
</organism>
<protein>
    <submittedName>
        <fullName evidence="2">3-demethylubiquinone-9 3-methyltransferase</fullName>
    </submittedName>
</protein>
<dbReference type="Pfam" id="PF13847">
    <property type="entry name" value="Methyltransf_31"/>
    <property type="match status" value="1"/>
</dbReference>
<feature type="domain" description="Methyltransferase" evidence="1">
    <location>
        <begin position="33"/>
        <end position="155"/>
    </location>
</feature>
<dbReference type="Gene3D" id="3.40.50.150">
    <property type="entry name" value="Vaccinia Virus protein VP39"/>
    <property type="match status" value="1"/>
</dbReference>
<accession>A0A210QYR7</accession>
<proteinExistence type="predicted"/>
<dbReference type="GO" id="GO:0032259">
    <property type="term" value="P:methylation"/>
    <property type="evidence" value="ECO:0007669"/>
    <property type="project" value="UniProtKB-KW"/>
</dbReference>
<keyword evidence="2" id="KW-0830">Ubiquinone</keyword>
<keyword evidence="2" id="KW-0808">Transferase</keyword>
<keyword evidence="2" id="KW-0489">Methyltransferase</keyword>
<dbReference type="AlphaFoldDB" id="A0A210QYR7"/>
<reference evidence="2 3" key="1">
    <citation type="journal article" date="2017" name="Nat. Ecol. Evol.">
        <title>Scallop genome provides insights into evolution of bilaterian karyotype and development.</title>
        <authorList>
            <person name="Wang S."/>
            <person name="Zhang J."/>
            <person name="Jiao W."/>
            <person name="Li J."/>
            <person name="Xun X."/>
            <person name="Sun Y."/>
            <person name="Guo X."/>
            <person name="Huan P."/>
            <person name="Dong B."/>
            <person name="Zhang L."/>
            <person name="Hu X."/>
            <person name="Sun X."/>
            <person name="Wang J."/>
            <person name="Zhao C."/>
            <person name="Wang Y."/>
            <person name="Wang D."/>
            <person name="Huang X."/>
            <person name="Wang R."/>
            <person name="Lv J."/>
            <person name="Li Y."/>
            <person name="Zhang Z."/>
            <person name="Liu B."/>
            <person name="Lu W."/>
            <person name="Hui Y."/>
            <person name="Liang J."/>
            <person name="Zhou Z."/>
            <person name="Hou R."/>
            <person name="Li X."/>
            <person name="Liu Y."/>
            <person name="Li H."/>
            <person name="Ning X."/>
            <person name="Lin Y."/>
            <person name="Zhao L."/>
            <person name="Xing Q."/>
            <person name="Dou J."/>
            <person name="Li Y."/>
            <person name="Mao J."/>
            <person name="Guo H."/>
            <person name="Dou H."/>
            <person name="Li T."/>
            <person name="Mu C."/>
            <person name="Jiang W."/>
            <person name="Fu Q."/>
            <person name="Fu X."/>
            <person name="Miao Y."/>
            <person name="Liu J."/>
            <person name="Yu Q."/>
            <person name="Li R."/>
            <person name="Liao H."/>
            <person name="Li X."/>
            <person name="Kong Y."/>
            <person name="Jiang Z."/>
            <person name="Chourrout D."/>
            <person name="Li R."/>
            <person name="Bao Z."/>
        </authorList>
    </citation>
    <scope>NUCLEOTIDE SEQUENCE [LARGE SCALE GENOMIC DNA]</scope>
    <source>
        <strain evidence="2 3">PY_sf001</strain>
    </source>
</reference>
<comment type="caution">
    <text evidence="2">The sequence shown here is derived from an EMBL/GenBank/DDBJ whole genome shotgun (WGS) entry which is preliminary data.</text>
</comment>
<dbReference type="PANTHER" id="PTHR45128">
    <property type="entry name" value="METHYLTRANSFERASE TYPE 11"/>
    <property type="match status" value="1"/>
</dbReference>
<dbReference type="InterPro" id="IPR025714">
    <property type="entry name" value="Methyltranfer_dom"/>
</dbReference>
<dbReference type="Proteomes" id="UP000242188">
    <property type="component" value="Unassembled WGS sequence"/>
</dbReference>
<evidence type="ECO:0000313" key="2">
    <source>
        <dbReference type="EMBL" id="OWF53842.1"/>
    </source>
</evidence>
<dbReference type="CDD" id="cd02440">
    <property type="entry name" value="AdoMet_MTases"/>
    <property type="match status" value="1"/>
</dbReference>
<name>A0A210QYR7_MIZYE</name>
<dbReference type="GO" id="GO:0008168">
    <property type="term" value="F:methyltransferase activity"/>
    <property type="evidence" value="ECO:0007669"/>
    <property type="project" value="UniProtKB-KW"/>
</dbReference>
<dbReference type="OrthoDB" id="565050at2759"/>
<dbReference type="PANTHER" id="PTHR45128:SF1">
    <property type="entry name" value="S-ADENOSYLMETHIONINE-DEPENDENT METHYLTRANSFERASE RV2258C"/>
    <property type="match status" value="1"/>
</dbReference>
<sequence length="226" mass="24827">MPPEVIDVLEEKIPDVDKALEQLIVPIMDFKESLATILDLGSGSGNVSRALSRRFPEANIYGIDYNEMAIANAISTSKTQGIKNVKFLTLNATSLPVEWTQKFDLVIMYDVLHDLPDPASVMKEVYRVLKDDGVASINDPGLHSNHRDNVGNTNVAGAGYAISTVICLPCSLSADDTPGHGMGWGYENKEALLTSSGWRVKDKRNIGSHMSLNFTCVKEQRENYVI</sequence>
<keyword evidence="3" id="KW-1185">Reference proteome</keyword>
<dbReference type="EMBL" id="NEDP02001206">
    <property type="protein sequence ID" value="OWF53842.1"/>
    <property type="molecule type" value="Genomic_DNA"/>
</dbReference>
<dbReference type="SUPFAM" id="SSF53335">
    <property type="entry name" value="S-adenosyl-L-methionine-dependent methyltransferases"/>
    <property type="match status" value="1"/>
</dbReference>
<gene>
    <name evidence="2" type="ORF">KP79_PYT22440</name>
</gene>
<evidence type="ECO:0000259" key="1">
    <source>
        <dbReference type="Pfam" id="PF13847"/>
    </source>
</evidence>